<proteinExistence type="inferred from homology"/>
<sequence>MTFPVTGLVPILATPFAPDGALAVDDLHRLLEFQLACGVDGIALFGFASETFALSARDREQILDAVDTVVGRAVPVVVGVNATGLPAAVEQARQAAERGAAGLMVLPPYMVKPSPTQLIDFYGTLAAQVPVPVMVQDAPNMTGVQMPVPLLAELAALPGVDAVKVEAPPTAPKCGAVGRAAPGFAVFGGQNALFLLEEYARGAVGTMPACEFADALRPVLDDWSKGLRDDARQGFNRLLPLIRYGLQPGLAWAIHKHVLVRRGVIATATVRAPAQPIDDVTVAELDAILAVTGL</sequence>
<dbReference type="SUPFAM" id="SSF51569">
    <property type="entry name" value="Aldolase"/>
    <property type="match status" value="1"/>
</dbReference>
<dbReference type="GO" id="GO:0008840">
    <property type="term" value="F:4-hydroxy-tetrahydrodipicolinate synthase activity"/>
    <property type="evidence" value="ECO:0007669"/>
    <property type="project" value="TreeGrafter"/>
</dbReference>
<dbReference type="Proteomes" id="UP000198215">
    <property type="component" value="Chromosome I"/>
</dbReference>
<dbReference type="InterPro" id="IPR002220">
    <property type="entry name" value="DapA-like"/>
</dbReference>
<feature type="binding site" evidence="4">
    <location>
        <position position="207"/>
    </location>
    <ligand>
        <name>pyruvate</name>
        <dbReference type="ChEBI" id="CHEBI:15361"/>
    </ligand>
</feature>
<dbReference type="RefSeq" id="WP_088979021.1">
    <property type="nucleotide sequence ID" value="NZ_LT607753.1"/>
</dbReference>
<accession>A0A1C5K2G5</accession>
<reference evidence="6" key="1">
    <citation type="submission" date="2016-06" db="EMBL/GenBank/DDBJ databases">
        <authorList>
            <person name="Varghese N."/>
            <person name="Submissions Spin"/>
        </authorList>
    </citation>
    <scope>NUCLEOTIDE SEQUENCE [LARGE SCALE GENOMIC DNA]</scope>
    <source>
        <strain evidence="6">DSM 45161</strain>
    </source>
</reference>
<organism evidence="5 6">
    <name type="scientific">Micromonospora coxensis</name>
    <dbReference type="NCBI Taxonomy" id="356852"/>
    <lineage>
        <taxon>Bacteria</taxon>
        <taxon>Bacillati</taxon>
        <taxon>Actinomycetota</taxon>
        <taxon>Actinomycetes</taxon>
        <taxon>Micromonosporales</taxon>
        <taxon>Micromonosporaceae</taxon>
        <taxon>Micromonospora</taxon>
    </lineage>
</organism>
<dbReference type="PANTHER" id="PTHR12128">
    <property type="entry name" value="DIHYDRODIPICOLINATE SYNTHASE"/>
    <property type="match status" value="1"/>
</dbReference>
<dbReference type="PIRSF" id="PIRSF001365">
    <property type="entry name" value="DHDPS"/>
    <property type="match status" value="1"/>
</dbReference>
<keyword evidence="6" id="KW-1185">Reference proteome</keyword>
<dbReference type="EMBL" id="LT607753">
    <property type="protein sequence ID" value="SCG76719.1"/>
    <property type="molecule type" value="Genomic_DNA"/>
</dbReference>
<evidence type="ECO:0000256" key="4">
    <source>
        <dbReference type="PIRSR" id="PIRSR001365-2"/>
    </source>
</evidence>
<dbReference type="AlphaFoldDB" id="A0A1C5K2G5"/>
<protein>
    <submittedName>
        <fullName evidence="5">4-hydroxy-tetrahydrodipicolinate synthase</fullName>
    </submittedName>
</protein>
<dbReference type="OrthoDB" id="9778880at2"/>
<comment type="similarity">
    <text evidence="1 3">Belongs to the DapA family.</text>
</comment>
<dbReference type="Gene3D" id="3.20.20.70">
    <property type="entry name" value="Aldolase class I"/>
    <property type="match status" value="1"/>
</dbReference>
<dbReference type="SMART" id="SM01130">
    <property type="entry name" value="DHDPS"/>
    <property type="match status" value="1"/>
</dbReference>
<dbReference type="Pfam" id="PF00701">
    <property type="entry name" value="DHDPS"/>
    <property type="match status" value="1"/>
</dbReference>
<dbReference type="InterPro" id="IPR013785">
    <property type="entry name" value="Aldolase_TIM"/>
</dbReference>
<gene>
    <name evidence="5" type="ORF">GA0070614_5991</name>
</gene>
<dbReference type="PRINTS" id="PR00146">
    <property type="entry name" value="DHPICSNTHASE"/>
</dbReference>
<evidence type="ECO:0000256" key="3">
    <source>
        <dbReference type="PIRNR" id="PIRNR001365"/>
    </source>
</evidence>
<evidence type="ECO:0000313" key="5">
    <source>
        <dbReference type="EMBL" id="SCG76719.1"/>
    </source>
</evidence>
<keyword evidence="2 3" id="KW-0456">Lyase</keyword>
<evidence type="ECO:0000256" key="2">
    <source>
        <dbReference type="ARBA" id="ARBA00023239"/>
    </source>
</evidence>
<evidence type="ECO:0000313" key="6">
    <source>
        <dbReference type="Proteomes" id="UP000198215"/>
    </source>
</evidence>
<evidence type="ECO:0000256" key="1">
    <source>
        <dbReference type="ARBA" id="ARBA00007592"/>
    </source>
</evidence>
<dbReference type="GO" id="GO:0005829">
    <property type="term" value="C:cytosol"/>
    <property type="evidence" value="ECO:0007669"/>
    <property type="project" value="TreeGrafter"/>
</dbReference>
<dbReference type="PANTHER" id="PTHR12128:SF66">
    <property type="entry name" value="4-HYDROXY-2-OXOGLUTARATE ALDOLASE, MITOCHONDRIAL"/>
    <property type="match status" value="1"/>
</dbReference>
<dbReference type="CDD" id="cd00408">
    <property type="entry name" value="DHDPS-like"/>
    <property type="match status" value="1"/>
</dbReference>
<name>A0A1C5K2G5_9ACTN</name>